<dbReference type="Pfam" id="PF00571">
    <property type="entry name" value="CBS"/>
    <property type="match status" value="2"/>
</dbReference>
<feature type="domain" description="CBS" evidence="2">
    <location>
        <begin position="509"/>
        <end position="567"/>
    </location>
</feature>
<dbReference type="InterPro" id="IPR006336">
    <property type="entry name" value="GCS2"/>
</dbReference>
<dbReference type="GO" id="GO:0042398">
    <property type="term" value="P:modified amino acid biosynthetic process"/>
    <property type="evidence" value="ECO:0007669"/>
    <property type="project" value="InterPro"/>
</dbReference>
<protein>
    <submittedName>
        <fullName evidence="3">Glutamate-cysteine ligase family protein</fullName>
    </submittedName>
</protein>
<keyword evidence="3" id="KW-0436">Ligase</keyword>
<gene>
    <name evidence="3" type="ORF">OV079_04765</name>
</gene>
<dbReference type="GO" id="GO:0004357">
    <property type="term" value="F:glutamate-cysteine ligase activity"/>
    <property type="evidence" value="ECO:0007669"/>
    <property type="project" value="InterPro"/>
</dbReference>
<sequence>MGEQNISTSDDDQLRNFMKKLLDDVVALERLLETDRFETGVRRVGAEQEMFLVDRSLRPASVVMEVLERAQDPRLTTELARFNLEANLSPQVFNAACLRRMEDELNEVVGVARDAARHCGADILLTGILPTLRKADLGLDNMTPKPRYLELNRTLRRLRGDDFHVLIRGIEELETTHDNVMLESCNTSFQVHFQVSPREFAKFYNLAQAVTGPLLAAAVNSPVLLKHRLWHETRIALFERSVDTRSQIRVDRAARPRVHFGDGWIQQSVLEIFREDIARFRILIANAIDEDPMQVIERGGIPQFGALRLHNGTVYRWNRACYGLSGDKAHLRIENRVLPSGPTVLDEVANAAFFFGMMAALAEDERPVFKDMSFEEAKNNFFNAARDGLKAQQSWKGRTMSAQELILNELLPTARWGLQHVKVDGSDIDRYLGTIEERVRKGTTGAQWMLNSLHAMGEQGTSDVRYRTLSSAMLTNQKSGAPVHTWETARLEGEPKTWRDSYQTAGQFMSTDIFTVQPSDIIDLAANIMDWKKIRHILVEDEEGRLVGLLSHRALIRMVARGARGAQDNATVAQLMVKNPLTIGPEMPTLEVMKLMRERGISCLPVVEGDKLVGVITERDLIDVSAKLLESYLRDAQQ</sequence>
<feature type="domain" description="CBS" evidence="2">
    <location>
        <begin position="576"/>
        <end position="631"/>
    </location>
</feature>
<dbReference type="Gene3D" id="3.10.580.10">
    <property type="entry name" value="CBS-domain"/>
    <property type="match status" value="1"/>
</dbReference>
<dbReference type="AlphaFoldDB" id="A0A9X3EJM2"/>
<dbReference type="PANTHER" id="PTHR36510">
    <property type="entry name" value="GLUTAMATE--CYSTEINE LIGASE 2-RELATED"/>
    <property type="match status" value="1"/>
</dbReference>
<reference evidence="3" key="1">
    <citation type="submission" date="2022-11" db="EMBL/GenBank/DDBJ databases">
        <title>Minimal conservation of predation-associated metabolite biosynthetic gene clusters underscores biosynthetic potential of Myxococcota including descriptions for ten novel species: Archangium lansinium sp. nov., Myxococcus landrumus sp. nov., Nannocystis bai.</title>
        <authorList>
            <person name="Ahearne A."/>
            <person name="Stevens C."/>
            <person name="Phillips K."/>
        </authorList>
    </citation>
    <scope>NUCLEOTIDE SEQUENCE</scope>
    <source>
        <strain evidence="3">Na p29</strain>
    </source>
</reference>
<dbReference type="RefSeq" id="WP_267766500.1">
    <property type="nucleotide sequence ID" value="NZ_JAPNKE010000002.1"/>
</dbReference>
<dbReference type="SMART" id="SM00116">
    <property type="entry name" value="CBS"/>
    <property type="match status" value="2"/>
</dbReference>
<evidence type="ECO:0000313" key="4">
    <source>
        <dbReference type="Proteomes" id="UP001150924"/>
    </source>
</evidence>
<dbReference type="InterPro" id="IPR000644">
    <property type="entry name" value="CBS_dom"/>
</dbReference>
<dbReference type="Proteomes" id="UP001150924">
    <property type="component" value="Unassembled WGS sequence"/>
</dbReference>
<dbReference type="Gene3D" id="3.30.590.20">
    <property type="match status" value="1"/>
</dbReference>
<dbReference type="PANTHER" id="PTHR36510:SF3">
    <property type="entry name" value="CONSERVED PROTEIN"/>
    <property type="match status" value="1"/>
</dbReference>
<dbReference type="SUPFAM" id="SSF55931">
    <property type="entry name" value="Glutamine synthetase/guanido kinase"/>
    <property type="match status" value="1"/>
</dbReference>
<keyword evidence="1" id="KW-0129">CBS domain</keyword>
<dbReference type="Pfam" id="PF04107">
    <property type="entry name" value="GCS2"/>
    <property type="match status" value="1"/>
</dbReference>
<evidence type="ECO:0000259" key="2">
    <source>
        <dbReference type="PROSITE" id="PS51371"/>
    </source>
</evidence>
<dbReference type="CDD" id="cd04584">
    <property type="entry name" value="CBS_pair_AcuB_like"/>
    <property type="match status" value="1"/>
</dbReference>
<dbReference type="EMBL" id="JAPNKE010000002">
    <property type="protein sequence ID" value="MCY1004891.1"/>
    <property type="molecule type" value="Genomic_DNA"/>
</dbReference>
<dbReference type="InterPro" id="IPR046342">
    <property type="entry name" value="CBS_dom_sf"/>
</dbReference>
<comment type="caution">
    <text evidence="3">The sequence shown here is derived from an EMBL/GenBank/DDBJ whole genome shotgun (WGS) entry which is preliminary data.</text>
</comment>
<dbReference type="InterPro" id="IPR050141">
    <property type="entry name" value="GCL_type2/YbdK_subfam"/>
</dbReference>
<keyword evidence="4" id="KW-1185">Reference proteome</keyword>
<dbReference type="PROSITE" id="PS51371">
    <property type="entry name" value="CBS"/>
    <property type="match status" value="2"/>
</dbReference>
<name>A0A9X3EJM2_9BACT</name>
<organism evidence="3 4">
    <name type="scientific">Nannocystis pusilla</name>
    <dbReference type="NCBI Taxonomy" id="889268"/>
    <lineage>
        <taxon>Bacteria</taxon>
        <taxon>Pseudomonadati</taxon>
        <taxon>Myxococcota</taxon>
        <taxon>Polyangia</taxon>
        <taxon>Nannocystales</taxon>
        <taxon>Nannocystaceae</taxon>
        <taxon>Nannocystis</taxon>
    </lineage>
</organism>
<evidence type="ECO:0000256" key="1">
    <source>
        <dbReference type="PROSITE-ProRule" id="PRU00703"/>
    </source>
</evidence>
<dbReference type="InterPro" id="IPR014746">
    <property type="entry name" value="Gln_synth/guanido_kin_cat_dom"/>
</dbReference>
<proteinExistence type="predicted"/>
<dbReference type="SUPFAM" id="SSF54631">
    <property type="entry name" value="CBS-domain pair"/>
    <property type="match status" value="1"/>
</dbReference>
<accession>A0A9X3EJM2</accession>
<evidence type="ECO:0000313" key="3">
    <source>
        <dbReference type="EMBL" id="MCY1004891.1"/>
    </source>
</evidence>